<proteinExistence type="predicted"/>
<reference evidence="1" key="2">
    <citation type="journal article" date="2015" name="Data Brief">
        <title>Shoot transcriptome of the giant reed, Arundo donax.</title>
        <authorList>
            <person name="Barrero R.A."/>
            <person name="Guerrero F.D."/>
            <person name="Moolhuijzen P."/>
            <person name="Goolsby J.A."/>
            <person name="Tidwell J."/>
            <person name="Bellgard S.E."/>
            <person name="Bellgard M.I."/>
        </authorList>
    </citation>
    <scope>NUCLEOTIDE SEQUENCE</scope>
    <source>
        <tissue evidence="1">Shoot tissue taken approximately 20 cm above the soil surface</tissue>
    </source>
</reference>
<reference evidence="1" key="1">
    <citation type="submission" date="2014-09" db="EMBL/GenBank/DDBJ databases">
        <authorList>
            <person name="Magalhaes I.L.F."/>
            <person name="Oliveira U."/>
            <person name="Santos F.R."/>
            <person name="Vidigal T.H.D.A."/>
            <person name="Brescovit A.D."/>
            <person name="Santos A.J."/>
        </authorList>
    </citation>
    <scope>NUCLEOTIDE SEQUENCE</scope>
    <source>
        <tissue evidence="1">Shoot tissue taken approximately 20 cm above the soil surface</tissue>
    </source>
</reference>
<accession>A0A0A9CMB0</accession>
<dbReference type="EMBL" id="GBRH01225278">
    <property type="protein sequence ID" value="JAD72617.1"/>
    <property type="molecule type" value="Transcribed_RNA"/>
</dbReference>
<evidence type="ECO:0000313" key="1">
    <source>
        <dbReference type="EMBL" id="JAD72617.1"/>
    </source>
</evidence>
<organism evidence="1">
    <name type="scientific">Arundo donax</name>
    <name type="common">Giant reed</name>
    <name type="synonym">Donax arundinaceus</name>
    <dbReference type="NCBI Taxonomy" id="35708"/>
    <lineage>
        <taxon>Eukaryota</taxon>
        <taxon>Viridiplantae</taxon>
        <taxon>Streptophyta</taxon>
        <taxon>Embryophyta</taxon>
        <taxon>Tracheophyta</taxon>
        <taxon>Spermatophyta</taxon>
        <taxon>Magnoliopsida</taxon>
        <taxon>Liliopsida</taxon>
        <taxon>Poales</taxon>
        <taxon>Poaceae</taxon>
        <taxon>PACMAD clade</taxon>
        <taxon>Arundinoideae</taxon>
        <taxon>Arundineae</taxon>
        <taxon>Arundo</taxon>
    </lineage>
</organism>
<name>A0A0A9CMB0_ARUDO</name>
<dbReference type="AlphaFoldDB" id="A0A0A9CMB0"/>
<protein>
    <submittedName>
        <fullName evidence="1">Uncharacterized protein</fullName>
    </submittedName>
</protein>
<sequence length="113" mass="11808">MPRPCSSPPPFLAPMSARFTARLAQFIHVFSSSVSASRPAPLLNYDTPCAAAGGGTSCAQLCNGGFIVPLRRLGLLSAPINTAPPPRGTTACSSELRKCLLKVQSFSVKSCDL</sequence>